<dbReference type="SUPFAM" id="SSF52540">
    <property type="entry name" value="P-loop containing nucleoside triphosphate hydrolases"/>
    <property type="match status" value="1"/>
</dbReference>
<gene>
    <name evidence="1" type="ORF">S03H2_51308</name>
</gene>
<accession>X1JR41</accession>
<dbReference type="AlphaFoldDB" id="X1JR41"/>
<dbReference type="EMBL" id="BARU01032543">
    <property type="protein sequence ID" value="GAH72278.1"/>
    <property type="molecule type" value="Genomic_DNA"/>
</dbReference>
<sequence length="228" mass="26289">FNLSDMPISLNGLKNGGWDHFTYLIRISDLSLEEAKELIRSRMCYALNQSSFRVTEVFSELAIQEAWNKSKGNPWILISLLSDAYSYSQKKGSKSVSHEDVVEVIDLFSRSTVQDGLDDHEKFLYQQVLNNLPHRERQVCEYLIHKDASAKEITLFLYGELPSAEYRSKYMGTKSFLKRLKEKNIVVMKGQKGRSFLFGLNPKMKERLLQRNGKDLASSYDGHEFVTT</sequence>
<protein>
    <submittedName>
        <fullName evidence="1">Uncharacterized protein</fullName>
    </submittedName>
</protein>
<proteinExistence type="predicted"/>
<reference evidence="1" key="1">
    <citation type="journal article" date="2014" name="Front. Microbiol.">
        <title>High frequency of phylogenetically diverse reductive dehalogenase-homologous genes in deep subseafloor sedimentary metagenomes.</title>
        <authorList>
            <person name="Kawai M."/>
            <person name="Futagami T."/>
            <person name="Toyoda A."/>
            <person name="Takaki Y."/>
            <person name="Nishi S."/>
            <person name="Hori S."/>
            <person name="Arai W."/>
            <person name="Tsubouchi T."/>
            <person name="Morono Y."/>
            <person name="Uchiyama I."/>
            <person name="Ito T."/>
            <person name="Fujiyama A."/>
            <person name="Inagaki F."/>
            <person name="Takami H."/>
        </authorList>
    </citation>
    <scope>NUCLEOTIDE SEQUENCE</scope>
    <source>
        <strain evidence="1">Expedition CK06-06</strain>
    </source>
</reference>
<comment type="caution">
    <text evidence="1">The sequence shown here is derived from an EMBL/GenBank/DDBJ whole genome shotgun (WGS) entry which is preliminary data.</text>
</comment>
<evidence type="ECO:0000313" key="1">
    <source>
        <dbReference type="EMBL" id="GAH72278.1"/>
    </source>
</evidence>
<name>X1JR41_9ZZZZ</name>
<dbReference type="InterPro" id="IPR027417">
    <property type="entry name" value="P-loop_NTPase"/>
</dbReference>
<organism evidence="1">
    <name type="scientific">marine sediment metagenome</name>
    <dbReference type="NCBI Taxonomy" id="412755"/>
    <lineage>
        <taxon>unclassified sequences</taxon>
        <taxon>metagenomes</taxon>
        <taxon>ecological metagenomes</taxon>
    </lineage>
</organism>
<feature type="non-terminal residue" evidence="1">
    <location>
        <position position="1"/>
    </location>
</feature>